<gene>
    <name evidence="11" type="ORF">CTAYLR_008214</name>
</gene>
<protein>
    <recommendedName>
        <fullName evidence="7">Mitogen-activated protein kinase</fullName>
        <ecNumber evidence="7">2.7.11.24</ecNumber>
    </recommendedName>
</protein>
<dbReference type="Gene3D" id="3.30.200.20">
    <property type="entry name" value="Phosphorylase Kinase, domain 1"/>
    <property type="match status" value="1"/>
</dbReference>
<proteinExistence type="inferred from homology"/>
<evidence type="ECO:0000256" key="8">
    <source>
        <dbReference type="SAM" id="MobiDB-lite"/>
    </source>
</evidence>
<dbReference type="AlphaFoldDB" id="A0AAD7UAH5"/>
<evidence type="ECO:0000259" key="10">
    <source>
        <dbReference type="PROSITE" id="PS50011"/>
    </source>
</evidence>
<evidence type="ECO:0000256" key="3">
    <source>
        <dbReference type="ARBA" id="ARBA00022741"/>
    </source>
</evidence>
<dbReference type="EC" id="2.7.11.24" evidence="7"/>
<evidence type="ECO:0000256" key="6">
    <source>
        <dbReference type="PROSITE-ProRule" id="PRU10141"/>
    </source>
</evidence>
<name>A0AAD7UAH5_9STRA</name>
<evidence type="ECO:0000256" key="7">
    <source>
        <dbReference type="RuleBase" id="RU361165"/>
    </source>
</evidence>
<dbReference type="FunFam" id="1.10.510.10:FF:000439">
    <property type="entry name" value="Mitogen-activated protein kinase"/>
    <property type="match status" value="1"/>
</dbReference>
<dbReference type="InterPro" id="IPR003527">
    <property type="entry name" value="MAP_kinase_CS"/>
</dbReference>
<feature type="compositionally biased region" description="Low complexity" evidence="8">
    <location>
        <begin position="491"/>
        <end position="500"/>
    </location>
</feature>
<dbReference type="PROSITE" id="PS50003">
    <property type="entry name" value="PH_DOMAIN"/>
    <property type="match status" value="1"/>
</dbReference>
<keyword evidence="2 7" id="KW-0808">Transferase</keyword>
<feature type="region of interest" description="Disordered" evidence="8">
    <location>
        <begin position="473"/>
        <end position="508"/>
    </location>
</feature>
<keyword evidence="7" id="KW-0460">Magnesium</keyword>
<keyword evidence="3 6" id="KW-0547">Nucleotide-binding</keyword>
<dbReference type="InterPro" id="IPR008271">
    <property type="entry name" value="Ser/Thr_kinase_AS"/>
</dbReference>
<evidence type="ECO:0000256" key="1">
    <source>
        <dbReference type="ARBA" id="ARBA00022527"/>
    </source>
</evidence>
<dbReference type="Proteomes" id="UP001230188">
    <property type="component" value="Unassembled WGS sequence"/>
</dbReference>
<sequence length="508" mass="57129">MSSQITHVNASEHTIEGWLRKRSSVFTWRRYFVSLNEKRVVNYYARLDARQPVGTIRLSRRTKVSLDPKKEGGLIVHGEKTVRFAAESRRDAVLWKEMLQGAIAGTLLEATARVASDTADPPPKSPPEEFEDFFFDPSCYALSKAIGRGSYGLVVSGRDLRAELPCAIKKIGNAFADLVDAKRIVREIRLMHRLSHPNLLRIYDCYANGLDFDEIYIVTELLQTDLHDVIYARRPLSRAHVQFFCYQLLRGLEHMHAAGVLHRDVKPGNILLNEKCELKLCDFGLARCLTTDMTEYVVTRWYRAPELLLSSSYDGAVDLWSLGCVVAEMVERRPLFGGRDVIDQIRRVASAVKAVRPRDVAQLAFVTNHKARAYVMSIEANEHYDSWADVVPKLSDSKTGLDFLSSLLRFDPANRPSASRALKHPFLYSMVQELGNAATKTAPVDLADIERCPLDRAALQQILRLNDLRYTPPPAAINNNNNNPSDDDAAAADQHPATDNNGDEQKNP</sequence>
<keyword evidence="1 7" id="KW-0723">Serine/threonine-protein kinase</keyword>
<dbReference type="Pfam" id="PF00069">
    <property type="entry name" value="Pkinase"/>
    <property type="match status" value="1"/>
</dbReference>
<dbReference type="InterPro" id="IPR011993">
    <property type="entry name" value="PH-like_dom_sf"/>
</dbReference>
<dbReference type="PROSITE" id="PS00108">
    <property type="entry name" value="PROTEIN_KINASE_ST"/>
    <property type="match status" value="1"/>
</dbReference>
<comment type="similarity">
    <text evidence="7">Belongs to the protein kinase superfamily. Ser/Thr protein kinase family. MAP kinase subfamily.</text>
</comment>
<dbReference type="InterPro" id="IPR050117">
    <property type="entry name" value="MAPK"/>
</dbReference>
<dbReference type="SUPFAM" id="SSF56112">
    <property type="entry name" value="Protein kinase-like (PK-like)"/>
    <property type="match status" value="1"/>
</dbReference>
<dbReference type="SMART" id="SM00233">
    <property type="entry name" value="PH"/>
    <property type="match status" value="1"/>
</dbReference>
<dbReference type="InterPro" id="IPR001849">
    <property type="entry name" value="PH_domain"/>
</dbReference>
<comment type="caution">
    <text evidence="11">The sequence shown here is derived from an EMBL/GenBank/DDBJ whole genome shotgun (WGS) entry which is preliminary data.</text>
</comment>
<comment type="activity regulation">
    <text evidence="7">Activated by threonine and tyrosine phosphorylation.</text>
</comment>
<dbReference type="CDD" id="cd07834">
    <property type="entry name" value="STKc_MAPK"/>
    <property type="match status" value="1"/>
</dbReference>
<dbReference type="InterPro" id="IPR011009">
    <property type="entry name" value="Kinase-like_dom_sf"/>
</dbReference>
<dbReference type="PROSITE" id="PS00107">
    <property type="entry name" value="PROTEIN_KINASE_ATP"/>
    <property type="match status" value="1"/>
</dbReference>
<dbReference type="CDD" id="cd00821">
    <property type="entry name" value="PH"/>
    <property type="match status" value="1"/>
</dbReference>
<dbReference type="InterPro" id="IPR017441">
    <property type="entry name" value="Protein_kinase_ATP_BS"/>
</dbReference>
<comment type="catalytic activity">
    <reaction evidence="7">
        <text>L-threonyl-[protein] + ATP = O-phospho-L-threonyl-[protein] + ADP + H(+)</text>
        <dbReference type="Rhea" id="RHEA:46608"/>
        <dbReference type="Rhea" id="RHEA-COMP:11060"/>
        <dbReference type="Rhea" id="RHEA-COMP:11605"/>
        <dbReference type="ChEBI" id="CHEBI:15378"/>
        <dbReference type="ChEBI" id="CHEBI:30013"/>
        <dbReference type="ChEBI" id="CHEBI:30616"/>
        <dbReference type="ChEBI" id="CHEBI:61977"/>
        <dbReference type="ChEBI" id="CHEBI:456216"/>
        <dbReference type="EC" id="2.7.11.24"/>
    </reaction>
</comment>
<evidence type="ECO:0000259" key="9">
    <source>
        <dbReference type="PROSITE" id="PS50003"/>
    </source>
</evidence>
<dbReference type="SUPFAM" id="SSF50729">
    <property type="entry name" value="PH domain-like"/>
    <property type="match status" value="1"/>
</dbReference>
<keyword evidence="12" id="KW-1185">Reference proteome</keyword>
<dbReference type="EMBL" id="JAQMWT010000469">
    <property type="protein sequence ID" value="KAJ8600864.1"/>
    <property type="molecule type" value="Genomic_DNA"/>
</dbReference>
<dbReference type="SMART" id="SM00220">
    <property type="entry name" value="S_TKc"/>
    <property type="match status" value="1"/>
</dbReference>
<evidence type="ECO:0000313" key="12">
    <source>
        <dbReference type="Proteomes" id="UP001230188"/>
    </source>
</evidence>
<comment type="cofactor">
    <cofactor evidence="7">
        <name>Mg(2+)</name>
        <dbReference type="ChEBI" id="CHEBI:18420"/>
    </cofactor>
</comment>
<keyword evidence="4 7" id="KW-0418">Kinase</keyword>
<feature type="binding site" evidence="6">
    <location>
        <position position="170"/>
    </location>
    <ligand>
        <name>ATP</name>
        <dbReference type="ChEBI" id="CHEBI:30616"/>
    </ligand>
</feature>
<accession>A0AAD7UAH5</accession>
<evidence type="ECO:0000256" key="2">
    <source>
        <dbReference type="ARBA" id="ARBA00022679"/>
    </source>
</evidence>
<evidence type="ECO:0000256" key="5">
    <source>
        <dbReference type="ARBA" id="ARBA00022840"/>
    </source>
</evidence>
<organism evidence="11 12">
    <name type="scientific">Chrysophaeum taylorii</name>
    <dbReference type="NCBI Taxonomy" id="2483200"/>
    <lineage>
        <taxon>Eukaryota</taxon>
        <taxon>Sar</taxon>
        <taxon>Stramenopiles</taxon>
        <taxon>Ochrophyta</taxon>
        <taxon>Pelagophyceae</taxon>
        <taxon>Pelagomonadales</taxon>
        <taxon>Pelagomonadaceae</taxon>
        <taxon>Chrysophaeum</taxon>
    </lineage>
</organism>
<evidence type="ECO:0000256" key="4">
    <source>
        <dbReference type="ARBA" id="ARBA00022777"/>
    </source>
</evidence>
<evidence type="ECO:0000313" key="11">
    <source>
        <dbReference type="EMBL" id="KAJ8600864.1"/>
    </source>
</evidence>
<feature type="domain" description="Protein kinase" evidence="10">
    <location>
        <begin position="140"/>
        <end position="427"/>
    </location>
</feature>
<feature type="domain" description="PH" evidence="9">
    <location>
        <begin position="12"/>
        <end position="104"/>
    </location>
</feature>
<dbReference type="PROSITE" id="PS50011">
    <property type="entry name" value="PROTEIN_KINASE_DOM"/>
    <property type="match status" value="1"/>
</dbReference>
<reference evidence="11" key="1">
    <citation type="submission" date="2023-01" db="EMBL/GenBank/DDBJ databases">
        <title>Metagenome sequencing of chrysophaentin producing Chrysophaeum taylorii.</title>
        <authorList>
            <person name="Davison J."/>
            <person name="Bewley C."/>
        </authorList>
    </citation>
    <scope>NUCLEOTIDE SEQUENCE</scope>
    <source>
        <strain evidence="11">NIES-1699</strain>
    </source>
</reference>
<keyword evidence="5 6" id="KW-0067">ATP-binding</keyword>
<dbReference type="GO" id="GO:0004707">
    <property type="term" value="F:MAP kinase activity"/>
    <property type="evidence" value="ECO:0007669"/>
    <property type="project" value="UniProtKB-EC"/>
</dbReference>
<dbReference type="Gene3D" id="1.10.510.10">
    <property type="entry name" value="Transferase(Phosphotransferase) domain 1"/>
    <property type="match status" value="1"/>
</dbReference>
<dbReference type="PANTHER" id="PTHR24055">
    <property type="entry name" value="MITOGEN-ACTIVATED PROTEIN KINASE"/>
    <property type="match status" value="1"/>
</dbReference>
<dbReference type="Gene3D" id="2.30.29.30">
    <property type="entry name" value="Pleckstrin-homology domain (PH domain)/Phosphotyrosine-binding domain (PTB)"/>
    <property type="match status" value="1"/>
</dbReference>
<dbReference type="Pfam" id="PF00169">
    <property type="entry name" value="PH"/>
    <property type="match status" value="1"/>
</dbReference>
<dbReference type="InterPro" id="IPR000719">
    <property type="entry name" value="Prot_kinase_dom"/>
</dbReference>
<dbReference type="PROSITE" id="PS01351">
    <property type="entry name" value="MAPK"/>
    <property type="match status" value="1"/>
</dbReference>
<dbReference type="GO" id="GO:0005524">
    <property type="term" value="F:ATP binding"/>
    <property type="evidence" value="ECO:0007669"/>
    <property type="project" value="UniProtKB-UniRule"/>
</dbReference>